<evidence type="ECO:0000256" key="3">
    <source>
        <dbReference type="ARBA" id="ARBA00023012"/>
    </source>
</evidence>
<dbReference type="GO" id="GO:0006355">
    <property type="term" value="P:regulation of DNA-templated transcription"/>
    <property type="evidence" value="ECO:0007669"/>
    <property type="project" value="InterPro"/>
</dbReference>
<dbReference type="SMART" id="SM00862">
    <property type="entry name" value="Trans_reg_C"/>
    <property type="match status" value="1"/>
</dbReference>
<dbReference type="Pfam" id="PF00486">
    <property type="entry name" value="Trans_reg_C"/>
    <property type="match status" value="1"/>
</dbReference>
<dbReference type="CDD" id="cd17574">
    <property type="entry name" value="REC_OmpR"/>
    <property type="match status" value="1"/>
</dbReference>
<dbReference type="AlphaFoldDB" id="A0A248TI85"/>
<dbReference type="InterPro" id="IPR001867">
    <property type="entry name" value="OmpR/PhoB-type_DNA-bd"/>
</dbReference>
<evidence type="ECO:0000313" key="11">
    <source>
        <dbReference type="EMBL" id="ASV67800.1"/>
    </source>
</evidence>
<keyword evidence="3" id="KW-0902">Two-component regulatory system</keyword>
<evidence type="ECO:0000256" key="7">
    <source>
        <dbReference type="PROSITE-ProRule" id="PRU00169"/>
    </source>
</evidence>
<evidence type="ECO:0000256" key="4">
    <source>
        <dbReference type="ARBA" id="ARBA00023015"/>
    </source>
</evidence>
<gene>
    <name evidence="11" type="ORF">CKF48_11070</name>
</gene>
<accession>A0A248TI85</accession>
<dbReference type="SUPFAM" id="SSF52172">
    <property type="entry name" value="CheY-like"/>
    <property type="match status" value="1"/>
</dbReference>
<dbReference type="Gene3D" id="1.10.10.10">
    <property type="entry name" value="Winged helix-like DNA-binding domain superfamily/Winged helix DNA-binding domain"/>
    <property type="match status" value="1"/>
</dbReference>
<dbReference type="SUPFAM" id="SSF46894">
    <property type="entry name" value="C-terminal effector domain of the bipartite response regulators"/>
    <property type="match status" value="1"/>
</dbReference>
<dbReference type="Gene3D" id="6.10.250.690">
    <property type="match status" value="1"/>
</dbReference>
<dbReference type="InterPro" id="IPR011006">
    <property type="entry name" value="CheY-like_superfamily"/>
</dbReference>
<protein>
    <submittedName>
        <fullName evidence="11">DNA-binding response regulator</fullName>
    </submittedName>
</protein>
<feature type="domain" description="OmpR/PhoB-type" evidence="10">
    <location>
        <begin position="132"/>
        <end position="232"/>
    </location>
</feature>
<dbReference type="Pfam" id="PF00072">
    <property type="entry name" value="Response_reg"/>
    <property type="match status" value="1"/>
</dbReference>
<keyword evidence="6" id="KW-0804">Transcription</keyword>
<dbReference type="CDD" id="cd00383">
    <property type="entry name" value="trans_reg_C"/>
    <property type="match status" value="1"/>
</dbReference>
<name>A0A248TI85_9BACI</name>
<proteinExistence type="predicted"/>
<feature type="domain" description="Response regulatory" evidence="9">
    <location>
        <begin position="6"/>
        <end position="119"/>
    </location>
</feature>
<dbReference type="Proteomes" id="UP000215137">
    <property type="component" value="Chromosome"/>
</dbReference>
<evidence type="ECO:0000256" key="8">
    <source>
        <dbReference type="PROSITE-ProRule" id="PRU01091"/>
    </source>
</evidence>
<evidence type="ECO:0000256" key="6">
    <source>
        <dbReference type="ARBA" id="ARBA00023163"/>
    </source>
</evidence>
<dbReference type="PROSITE" id="PS51755">
    <property type="entry name" value="OMPR_PHOB"/>
    <property type="match status" value="1"/>
</dbReference>
<feature type="DNA-binding region" description="OmpR/PhoB-type" evidence="8">
    <location>
        <begin position="132"/>
        <end position="232"/>
    </location>
</feature>
<evidence type="ECO:0000259" key="9">
    <source>
        <dbReference type="PROSITE" id="PS50110"/>
    </source>
</evidence>
<dbReference type="PANTHER" id="PTHR48111:SF26">
    <property type="entry name" value="STAGE 0 SPORULATION PROTEIN A HOMOLOG"/>
    <property type="match status" value="1"/>
</dbReference>
<evidence type="ECO:0000256" key="2">
    <source>
        <dbReference type="ARBA" id="ARBA00022553"/>
    </source>
</evidence>
<dbReference type="Gene3D" id="3.40.50.2300">
    <property type="match status" value="1"/>
</dbReference>
<feature type="modified residue" description="4-aspartylphosphate" evidence="7">
    <location>
        <position position="55"/>
    </location>
</feature>
<dbReference type="GO" id="GO:0005829">
    <property type="term" value="C:cytosol"/>
    <property type="evidence" value="ECO:0007669"/>
    <property type="project" value="TreeGrafter"/>
</dbReference>
<dbReference type="InterPro" id="IPR039420">
    <property type="entry name" value="WalR-like"/>
</dbReference>
<evidence type="ECO:0000256" key="1">
    <source>
        <dbReference type="ARBA" id="ARBA00004496"/>
    </source>
</evidence>
<dbReference type="InterPro" id="IPR036388">
    <property type="entry name" value="WH-like_DNA-bd_sf"/>
</dbReference>
<organism evidence="11 12">
    <name type="scientific">Cytobacillus kochii</name>
    <dbReference type="NCBI Taxonomy" id="859143"/>
    <lineage>
        <taxon>Bacteria</taxon>
        <taxon>Bacillati</taxon>
        <taxon>Bacillota</taxon>
        <taxon>Bacilli</taxon>
        <taxon>Bacillales</taxon>
        <taxon>Bacillaceae</taxon>
        <taxon>Cytobacillus</taxon>
    </lineage>
</organism>
<evidence type="ECO:0000313" key="12">
    <source>
        <dbReference type="Proteomes" id="UP000215137"/>
    </source>
</evidence>
<dbReference type="OrthoDB" id="9790442at2"/>
<keyword evidence="4" id="KW-0805">Transcription regulation</keyword>
<keyword evidence="12" id="KW-1185">Reference proteome</keyword>
<sequence length="241" mass="28009">MAAASRILIIEDDISIAELQRDYLEIHSIEADIVTDGFEGMTRALKEEYDLVIIDLMLPSMNGYEICRRIREVKNISLMIVSAKKEDIDKIRGFGLGADDYLTKPFSPSELVARVQAHMKRYKQLTNVGQRVEFIEMGNIVVDKAARKVFVLGNEITFTTKEFDLLVFFMEHPNRVWTKEQLFRQLWFMDDLDGDVFTVVVHIGRIRDKLKKGKLSDLPIETIWGSGYRFNHTITPWEERF</sequence>
<dbReference type="PANTHER" id="PTHR48111">
    <property type="entry name" value="REGULATOR OF RPOS"/>
    <property type="match status" value="1"/>
</dbReference>
<dbReference type="SMART" id="SM00448">
    <property type="entry name" value="REC"/>
    <property type="match status" value="1"/>
</dbReference>
<comment type="subcellular location">
    <subcellularLocation>
        <location evidence="1">Cytoplasm</location>
    </subcellularLocation>
</comment>
<dbReference type="PROSITE" id="PS50110">
    <property type="entry name" value="RESPONSE_REGULATORY"/>
    <property type="match status" value="1"/>
</dbReference>
<keyword evidence="5 8" id="KW-0238">DNA-binding</keyword>
<dbReference type="GO" id="GO:0000976">
    <property type="term" value="F:transcription cis-regulatory region binding"/>
    <property type="evidence" value="ECO:0007669"/>
    <property type="project" value="TreeGrafter"/>
</dbReference>
<dbReference type="InterPro" id="IPR016032">
    <property type="entry name" value="Sig_transdc_resp-reg_C-effctor"/>
</dbReference>
<dbReference type="EMBL" id="CP022983">
    <property type="protein sequence ID" value="ASV67800.1"/>
    <property type="molecule type" value="Genomic_DNA"/>
</dbReference>
<evidence type="ECO:0000256" key="5">
    <source>
        <dbReference type="ARBA" id="ARBA00023125"/>
    </source>
</evidence>
<dbReference type="GO" id="GO:0000156">
    <property type="term" value="F:phosphorelay response regulator activity"/>
    <property type="evidence" value="ECO:0007669"/>
    <property type="project" value="TreeGrafter"/>
</dbReference>
<dbReference type="GO" id="GO:0032993">
    <property type="term" value="C:protein-DNA complex"/>
    <property type="evidence" value="ECO:0007669"/>
    <property type="project" value="TreeGrafter"/>
</dbReference>
<dbReference type="KEGG" id="bko:CKF48_11070"/>
<evidence type="ECO:0000259" key="10">
    <source>
        <dbReference type="PROSITE" id="PS51755"/>
    </source>
</evidence>
<reference evidence="11 12" key="1">
    <citation type="submission" date="2017-08" db="EMBL/GenBank/DDBJ databases">
        <title>Complete Genome Sequence of Bacillus kochii Oregon-R-modENCODE STRAIN BDGP4, isolated from Drosophila melanogaster gut.</title>
        <authorList>
            <person name="Wan K.H."/>
            <person name="Yu C."/>
            <person name="Park S."/>
            <person name="Hammonds A.S."/>
            <person name="Booth B.W."/>
            <person name="Celniker S.E."/>
        </authorList>
    </citation>
    <scope>NUCLEOTIDE SEQUENCE [LARGE SCALE GENOMIC DNA]</scope>
    <source>
        <strain evidence="11 12">BDGP4</strain>
    </source>
</reference>
<keyword evidence="2 7" id="KW-0597">Phosphoprotein</keyword>
<dbReference type="InterPro" id="IPR001789">
    <property type="entry name" value="Sig_transdc_resp-reg_receiver"/>
</dbReference>
<dbReference type="RefSeq" id="WP_095371369.1">
    <property type="nucleotide sequence ID" value="NZ_CP022983.1"/>
</dbReference>